<dbReference type="PANTHER" id="PTHR19282">
    <property type="entry name" value="TETRASPANIN"/>
    <property type="match status" value="1"/>
</dbReference>
<dbReference type="Gene3D" id="1.10.1450.10">
    <property type="entry name" value="Tetraspanin"/>
    <property type="match status" value="1"/>
</dbReference>
<gene>
    <name evidence="7" type="ORF">P879_09577</name>
</gene>
<comment type="similarity">
    <text evidence="2 6">Belongs to the tetraspanin (TM4SF) family.</text>
</comment>
<dbReference type="SUPFAM" id="SSF48652">
    <property type="entry name" value="Tetraspanin"/>
    <property type="match status" value="1"/>
</dbReference>
<proteinExistence type="inferred from homology"/>
<dbReference type="OrthoDB" id="9993879at2759"/>
<dbReference type="AlphaFoldDB" id="A0A8T0DI08"/>
<dbReference type="PANTHER" id="PTHR19282:SF544">
    <property type="entry name" value="TETRASPANIN"/>
    <property type="match status" value="1"/>
</dbReference>
<evidence type="ECO:0000256" key="1">
    <source>
        <dbReference type="ARBA" id="ARBA00004141"/>
    </source>
</evidence>
<dbReference type="InterPro" id="IPR018499">
    <property type="entry name" value="Tetraspanin/Peripherin"/>
</dbReference>
<dbReference type="GO" id="GO:0005886">
    <property type="term" value="C:plasma membrane"/>
    <property type="evidence" value="ECO:0007669"/>
    <property type="project" value="TreeGrafter"/>
</dbReference>
<dbReference type="PIRSF" id="PIRSF002419">
    <property type="entry name" value="Tetraspanin"/>
    <property type="match status" value="1"/>
</dbReference>
<evidence type="ECO:0000313" key="7">
    <source>
        <dbReference type="EMBL" id="KAF8567300.1"/>
    </source>
</evidence>
<keyword evidence="4 6" id="KW-1133">Transmembrane helix</keyword>
<comment type="caution">
    <text evidence="6">Lacks conserved residue(s) required for the propagation of feature annotation.</text>
</comment>
<dbReference type="Pfam" id="PF00335">
    <property type="entry name" value="Tetraspanin"/>
    <property type="match status" value="1"/>
</dbReference>
<dbReference type="InterPro" id="IPR000301">
    <property type="entry name" value="Tetraspanin_animals"/>
</dbReference>
<keyword evidence="3 6" id="KW-0812">Transmembrane</keyword>
<comment type="subcellular location">
    <subcellularLocation>
        <location evidence="1 6">Membrane</location>
        <topology evidence="1 6">Multi-pass membrane protein</topology>
    </subcellularLocation>
</comment>
<name>A0A8T0DI08_9TREM</name>
<evidence type="ECO:0000256" key="2">
    <source>
        <dbReference type="ARBA" id="ARBA00006840"/>
    </source>
</evidence>
<dbReference type="Proteomes" id="UP000699462">
    <property type="component" value="Unassembled WGS sequence"/>
</dbReference>
<feature type="transmembrane region" description="Helical" evidence="6">
    <location>
        <begin position="21"/>
        <end position="43"/>
    </location>
</feature>
<evidence type="ECO:0000313" key="8">
    <source>
        <dbReference type="Proteomes" id="UP000699462"/>
    </source>
</evidence>
<keyword evidence="8" id="KW-1185">Reference proteome</keyword>
<dbReference type="EMBL" id="JTDF01004010">
    <property type="protein sequence ID" value="KAF8567300.1"/>
    <property type="molecule type" value="Genomic_DNA"/>
</dbReference>
<dbReference type="PRINTS" id="PR00259">
    <property type="entry name" value="TMFOUR"/>
</dbReference>
<protein>
    <recommendedName>
        <fullName evidence="6">Tetraspanin</fullName>
    </recommendedName>
</protein>
<organism evidence="7 8">
    <name type="scientific">Paragonimus westermani</name>
    <dbReference type="NCBI Taxonomy" id="34504"/>
    <lineage>
        <taxon>Eukaryota</taxon>
        <taxon>Metazoa</taxon>
        <taxon>Spiralia</taxon>
        <taxon>Lophotrochozoa</taxon>
        <taxon>Platyhelminthes</taxon>
        <taxon>Trematoda</taxon>
        <taxon>Digenea</taxon>
        <taxon>Plagiorchiida</taxon>
        <taxon>Troglotremata</taxon>
        <taxon>Troglotrematidae</taxon>
        <taxon>Paragonimus</taxon>
    </lineage>
</organism>
<dbReference type="InterPro" id="IPR008952">
    <property type="entry name" value="Tetraspanin_EC2_sf"/>
</dbReference>
<evidence type="ECO:0000256" key="6">
    <source>
        <dbReference type="RuleBase" id="RU361218"/>
    </source>
</evidence>
<feature type="transmembrane region" description="Helical" evidence="6">
    <location>
        <begin position="63"/>
        <end position="86"/>
    </location>
</feature>
<accession>A0A8T0DI08</accession>
<comment type="caution">
    <text evidence="7">The sequence shown here is derived from an EMBL/GenBank/DDBJ whole genome shotgun (WGS) entry which is preliminary data.</text>
</comment>
<sequence>MLTLAGRNVETNALHVICYKCIFIFFYISLWISAVSQIVIGSVTYNWARIYERVAFETQLDVVGAALIFAGAVLIFTAILGAVAYYTHSRLLLVMTYSLLLVILLCELGGILLSVLHWSHVGLYVHTTLKSELDDYGFDEAVIASVDYVQTSLHCCGINNFTDWNTTTYFEKNGSYPLSCYGNTWAYNLNAGNQSMDPVLYSTGCMSALVDLIHSKLAVAISLGLTSILFQVIGLHNSCIPSCNTVLRSSSETTYALL</sequence>
<keyword evidence="5 6" id="KW-0472">Membrane</keyword>
<evidence type="ECO:0000256" key="3">
    <source>
        <dbReference type="ARBA" id="ARBA00022692"/>
    </source>
</evidence>
<reference evidence="7 8" key="1">
    <citation type="submission" date="2019-07" db="EMBL/GenBank/DDBJ databases">
        <title>Annotation for the trematode Paragonimus westermani.</title>
        <authorList>
            <person name="Choi Y.-J."/>
        </authorList>
    </citation>
    <scope>NUCLEOTIDE SEQUENCE [LARGE SCALE GENOMIC DNA]</scope>
    <source>
        <strain evidence="7">180907_Pwestermani</strain>
    </source>
</reference>
<dbReference type="CDD" id="cd03127">
    <property type="entry name" value="tetraspanin_LEL"/>
    <property type="match status" value="1"/>
</dbReference>
<evidence type="ECO:0000256" key="4">
    <source>
        <dbReference type="ARBA" id="ARBA00022989"/>
    </source>
</evidence>
<evidence type="ECO:0000256" key="5">
    <source>
        <dbReference type="ARBA" id="ARBA00023136"/>
    </source>
</evidence>
<feature type="transmembrane region" description="Helical" evidence="6">
    <location>
        <begin position="98"/>
        <end position="118"/>
    </location>
</feature>